<protein>
    <submittedName>
        <fullName evidence="1">Uncharacterized protein</fullName>
    </submittedName>
</protein>
<name>A0A6P1VR28_9BACT</name>
<dbReference type="Proteomes" id="UP000464577">
    <property type="component" value="Chromosome"/>
</dbReference>
<dbReference type="RefSeq" id="WP_162385489.1">
    <property type="nucleotide sequence ID" value="NZ_CP045997.1"/>
</dbReference>
<evidence type="ECO:0000313" key="2">
    <source>
        <dbReference type="Proteomes" id="UP000464577"/>
    </source>
</evidence>
<evidence type="ECO:0000313" key="1">
    <source>
        <dbReference type="EMBL" id="QHV95074.1"/>
    </source>
</evidence>
<dbReference type="EMBL" id="CP045997">
    <property type="protein sequence ID" value="QHV95074.1"/>
    <property type="molecule type" value="Genomic_DNA"/>
</dbReference>
<reference evidence="1 2" key="1">
    <citation type="submission" date="2019-11" db="EMBL/GenBank/DDBJ databases">
        <title>Spirosoma endbachense sp. nov., isolated from a natural salt meadow.</title>
        <authorList>
            <person name="Rojas J."/>
            <person name="Ambika Manirajan B."/>
            <person name="Ratering S."/>
            <person name="Suarez C."/>
            <person name="Geissler-Plaum R."/>
            <person name="Schnell S."/>
        </authorList>
    </citation>
    <scope>NUCLEOTIDE SEQUENCE [LARGE SCALE GENOMIC DNA]</scope>
    <source>
        <strain evidence="1 2">I-24</strain>
    </source>
</reference>
<sequence length="63" mass="6977">MKPQLIRFASNYVFLQVFGWIIAKDGPVPGIDPYGPITIAAQAVGLTIFQSLTERRETAIVQE</sequence>
<dbReference type="KEGG" id="senf:GJR95_08585"/>
<dbReference type="AlphaFoldDB" id="A0A6P1VR28"/>
<accession>A0A6P1VR28</accession>
<keyword evidence="2" id="KW-1185">Reference proteome</keyword>
<organism evidence="1 2">
    <name type="scientific">Spirosoma endbachense</name>
    <dbReference type="NCBI Taxonomy" id="2666025"/>
    <lineage>
        <taxon>Bacteria</taxon>
        <taxon>Pseudomonadati</taxon>
        <taxon>Bacteroidota</taxon>
        <taxon>Cytophagia</taxon>
        <taxon>Cytophagales</taxon>
        <taxon>Cytophagaceae</taxon>
        <taxon>Spirosoma</taxon>
    </lineage>
</organism>
<proteinExistence type="predicted"/>
<gene>
    <name evidence="1" type="ORF">GJR95_08585</name>
</gene>